<proteinExistence type="inferred from homology"/>
<dbReference type="InterPro" id="IPR036365">
    <property type="entry name" value="PGBD-like_sf"/>
</dbReference>
<evidence type="ECO:0000259" key="5">
    <source>
        <dbReference type="Pfam" id="PF01471"/>
    </source>
</evidence>
<accession>A0A1G2QZD5</accession>
<dbReference type="Gene3D" id="1.10.101.10">
    <property type="entry name" value="PGBD-like superfamily/PGBD"/>
    <property type="match status" value="1"/>
</dbReference>
<dbReference type="AlphaFoldDB" id="A0A1G2QZD5"/>
<keyword evidence="3" id="KW-0732">Signal</keyword>
<dbReference type="InterPro" id="IPR039424">
    <property type="entry name" value="SBP_5"/>
</dbReference>
<comment type="similarity">
    <text evidence="1">Belongs to the bacterial solute-binding protein 5 family.</text>
</comment>
<sequence length="668" mass="74537">MFQKLPYFEQFANFTRKTSFPSFNQWTKFPRVLSPKEKKALVALSLLFAGSFVFLTSRAYITSTVQVPTQGGTLVEGVVGSPRFLNPVYAEVNDIDRSLTELVFSGLLRYDSQGNLAPDLAESYSVLEGGKIFEVNLKDGVRWHDGYAFSADDVLFTVQTAQDPRYKSPVRANWVGVSVEKLSPLKVRFVLKDPFAGFPDRLTLNILPRHLWEEISPENFALSLYNLQPVGTGPYRLSDVKRDKSGTVKEMRLQANTRYHLEGPFISTLVFKFFETEADLLREANEGKLQSFSLADPAPSRLRNPALQLYAFSLPRSYSLFFNLEANSPVAEYSVRKALALAIDQEELNKSVFGGNAILLSSPLRPDLFSFENPPVQRKDVELALSLLSKGGYERTDSGNLAKIVLSDDFSADLRRGNQGPSVIALQECLAKDKEVYPQGTVNGIFGPVTQQAVIAFQEKYAKDVLNPSGLKKGTGTAGPSTRAKLKEVCSVPQEATPLTLKLTTLNQSPLKDAASFVAFSWQELGIATELVLLTPGELERDVLKPRNFEILLFGEILSKVPDPLPFWHSSQVKDPGLNLTGYDNSKADALLEQIRRSFDKENRGALLLQLQELLLSDLPALALYDLPFQYIVSKEVKGVKEQLLPEPSQRFSGIAEWYIKTKRVWAR</sequence>
<dbReference type="InterPro" id="IPR000914">
    <property type="entry name" value="SBP_5_dom"/>
</dbReference>
<reference evidence="6 7" key="1">
    <citation type="journal article" date="2016" name="Nat. Commun.">
        <title>Thousands of microbial genomes shed light on interconnected biogeochemical processes in an aquifer system.</title>
        <authorList>
            <person name="Anantharaman K."/>
            <person name="Brown C.T."/>
            <person name="Hug L.A."/>
            <person name="Sharon I."/>
            <person name="Castelle C.J."/>
            <person name="Probst A.J."/>
            <person name="Thomas B.C."/>
            <person name="Singh A."/>
            <person name="Wilkins M.J."/>
            <person name="Karaoz U."/>
            <person name="Brodie E.L."/>
            <person name="Williams K.H."/>
            <person name="Hubbard S.S."/>
            <person name="Banfield J.F."/>
        </authorList>
    </citation>
    <scope>NUCLEOTIDE SEQUENCE [LARGE SCALE GENOMIC DNA]</scope>
</reference>
<feature type="domain" description="Peptidoglycan binding-like" evidence="5">
    <location>
        <begin position="419"/>
        <end position="461"/>
    </location>
</feature>
<evidence type="ECO:0000256" key="3">
    <source>
        <dbReference type="ARBA" id="ARBA00022729"/>
    </source>
</evidence>
<gene>
    <name evidence="6" type="ORF">A2672_00125</name>
</gene>
<keyword evidence="2" id="KW-0813">Transport</keyword>
<dbReference type="GO" id="GO:1904680">
    <property type="term" value="F:peptide transmembrane transporter activity"/>
    <property type="evidence" value="ECO:0007669"/>
    <property type="project" value="TreeGrafter"/>
</dbReference>
<evidence type="ECO:0000313" key="6">
    <source>
        <dbReference type="EMBL" id="OHA65985.1"/>
    </source>
</evidence>
<dbReference type="InterPro" id="IPR036366">
    <property type="entry name" value="PGBDSf"/>
</dbReference>
<comment type="caution">
    <text evidence="6">The sequence shown here is derived from an EMBL/GenBank/DDBJ whole genome shotgun (WGS) entry which is preliminary data.</text>
</comment>
<name>A0A1G2QZD5_9BACT</name>
<organism evidence="6 7">
    <name type="scientific">Candidatus Wildermuthbacteria bacterium RIFCSPHIGHO2_01_FULL_49_22b</name>
    <dbReference type="NCBI Taxonomy" id="1802448"/>
    <lineage>
        <taxon>Bacteria</taxon>
        <taxon>Candidatus Wildermuthiibacteriota</taxon>
    </lineage>
</organism>
<evidence type="ECO:0000256" key="1">
    <source>
        <dbReference type="ARBA" id="ARBA00005695"/>
    </source>
</evidence>
<dbReference type="Proteomes" id="UP000178065">
    <property type="component" value="Unassembled WGS sequence"/>
</dbReference>
<dbReference type="SUPFAM" id="SSF53850">
    <property type="entry name" value="Periplasmic binding protein-like II"/>
    <property type="match status" value="1"/>
</dbReference>
<dbReference type="PIRSF" id="PIRSF002741">
    <property type="entry name" value="MppA"/>
    <property type="match status" value="1"/>
</dbReference>
<dbReference type="InterPro" id="IPR002477">
    <property type="entry name" value="Peptidoglycan-bd-like"/>
</dbReference>
<protein>
    <submittedName>
        <fullName evidence="6">Uncharacterized protein</fullName>
    </submittedName>
</protein>
<dbReference type="GO" id="GO:0042597">
    <property type="term" value="C:periplasmic space"/>
    <property type="evidence" value="ECO:0007669"/>
    <property type="project" value="UniProtKB-ARBA"/>
</dbReference>
<evidence type="ECO:0000256" key="2">
    <source>
        <dbReference type="ARBA" id="ARBA00022448"/>
    </source>
</evidence>
<dbReference type="GO" id="GO:0043190">
    <property type="term" value="C:ATP-binding cassette (ABC) transporter complex"/>
    <property type="evidence" value="ECO:0007669"/>
    <property type="project" value="InterPro"/>
</dbReference>
<dbReference type="PANTHER" id="PTHR30290:SF9">
    <property type="entry name" value="OLIGOPEPTIDE-BINDING PROTEIN APPA"/>
    <property type="match status" value="1"/>
</dbReference>
<dbReference type="Gene3D" id="3.40.190.10">
    <property type="entry name" value="Periplasmic binding protein-like II"/>
    <property type="match status" value="1"/>
</dbReference>
<dbReference type="SUPFAM" id="SSF47090">
    <property type="entry name" value="PGBD-like"/>
    <property type="match status" value="1"/>
</dbReference>
<dbReference type="STRING" id="1802448.A2672_00125"/>
<evidence type="ECO:0000259" key="4">
    <source>
        <dbReference type="Pfam" id="PF00496"/>
    </source>
</evidence>
<dbReference type="Gene3D" id="3.10.105.10">
    <property type="entry name" value="Dipeptide-binding Protein, Domain 3"/>
    <property type="match status" value="1"/>
</dbReference>
<dbReference type="EMBL" id="MHTT01000008">
    <property type="protein sequence ID" value="OHA65985.1"/>
    <property type="molecule type" value="Genomic_DNA"/>
</dbReference>
<dbReference type="InterPro" id="IPR030678">
    <property type="entry name" value="Peptide/Ni-bd"/>
</dbReference>
<dbReference type="Pfam" id="PF01471">
    <property type="entry name" value="PG_binding_1"/>
    <property type="match status" value="1"/>
</dbReference>
<dbReference type="Pfam" id="PF00496">
    <property type="entry name" value="SBP_bac_5"/>
    <property type="match status" value="1"/>
</dbReference>
<evidence type="ECO:0000313" key="7">
    <source>
        <dbReference type="Proteomes" id="UP000178065"/>
    </source>
</evidence>
<dbReference type="GO" id="GO:0015833">
    <property type="term" value="P:peptide transport"/>
    <property type="evidence" value="ECO:0007669"/>
    <property type="project" value="TreeGrafter"/>
</dbReference>
<dbReference type="PANTHER" id="PTHR30290">
    <property type="entry name" value="PERIPLASMIC BINDING COMPONENT OF ABC TRANSPORTER"/>
    <property type="match status" value="1"/>
</dbReference>
<feature type="domain" description="Solute-binding protein family 5" evidence="4">
    <location>
        <begin position="116"/>
        <end position="401"/>
    </location>
</feature>